<dbReference type="NCBIfam" id="NF047593">
    <property type="entry name" value="IS66_ISAeme5_TnpA"/>
    <property type="match status" value="1"/>
</dbReference>
<dbReference type="RefSeq" id="WP_042678410.1">
    <property type="nucleotide sequence ID" value="NZ_CABKTM010000004.1"/>
</dbReference>
<proteinExistence type="predicted"/>
<keyword evidence="2" id="KW-1185">Reference proteome</keyword>
<comment type="caution">
    <text evidence="1">The sequence shown here is derived from an EMBL/GenBank/DDBJ whole genome shotgun (WGS) entry which is preliminary data.</text>
</comment>
<gene>
    <name evidence="1" type="ORF">NSA23_04505</name>
</gene>
<dbReference type="Proteomes" id="UP001142078">
    <property type="component" value="Unassembled WGS sequence"/>
</dbReference>
<dbReference type="AlphaFoldDB" id="A0A9X2MH10"/>
<reference evidence="1" key="1">
    <citation type="submission" date="2022-07" db="EMBL/GenBank/DDBJ databases">
        <title>Enhanced cultured diversity of the mouse gut microbiota enables custom-made synthetic communities.</title>
        <authorList>
            <person name="Afrizal A."/>
        </authorList>
    </citation>
    <scope>NUCLEOTIDE SEQUENCE</scope>
    <source>
        <strain evidence="1">DSM 29482</strain>
    </source>
</reference>
<sequence length="61" mass="7611">MKLEDRKFWIERIQGYRNRGLTAVKWSEEKGISVRKLRNYINKFNKEKKQNGYLLFLRKYQ</sequence>
<name>A0A9X2MH10_9FIRM</name>
<evidence type="ECO:0000313" key="2">
    <source>
        <dbReference type="Proteomes" id="UP001142078"/>
    </source>
</evidence>
<accession>A0A9X2MH10</accession>
<dbReference type="OrthoDB" id="9808061at2"/>
<evidence type="ECO:0000313" key="1">
    <source>
        <dbReference type="EMBL" id="MCR2043376.1"/>
    </source>
</evidence>
<protein>
    <submittedName>
        <fullName evidence="1">Uncharacterized protein</fullName>
    </submittedName>
</protein>
<dbReference type="EMBL" id="JANJZL010000002">
    <property type="protein sequence ID" value="MCR2043376.1"/>
    <property type="molecule type" value="Genomic_DNA"/>
</dbReference>
<organism evidence="1 2">
    <name type="scientific">Anaerosalibacter massiliensis</name>
    <dbReference type="NCBI Taxonomy" id="1347392"/>
    <lineage>
        <taxon>Bacteria</taxon>
        <taxon>Bacillati</taxon>
        <taxon>Bacillota</taxon>
        <taxon>Tissierellia</taxon>
        <taxon>Tissierellales</taxon>
        <taxon>Sporanaerobacteraceae</taxon>
        <taxon>Anaerosalibacter</taxon>
    </lineage>
</organism>